<dbReference type="Pfam" id="PF17853">
    <property type="entry name" value="GGDEF_2"/>
    <property type="match status" value="1"/>
</dbReference>
<keyword evidence="5" id="KW-1185">Reference proteome</keyword>
<name>A0ABX6YI06_9MICO</name>
<organism evidence="4 5">
    <name type="scientific">Paramicrobacterium chengjingii</name>
    <dbReference type="NCBI Taxonomy" id="2769067"/>
    <lineage>
        <taxon>Bacteria</taxon>
        <taxon>Bacillati</taxon>
        <taxon>Actinomycetota</taxon>
        <taxon>Actinomycetes</taxon>
        <taxon>Micrococcales</taxon>
        <taxon>Microbacteriaceae</taxon>
        <taxon>Paramicrobacterium</taxon>
    </lineage>
</organism>
<feature type="domain" description="CdaR GGDEF-like" evidence="3">
    <location>
        <begin position="277"/>
        <end position="387"/>
    </location>
</feature>
<dbReference type="PANTHER" id="PTHR33744:SF7">
    <property type="entry name" value="PUCR FAMILY TRANSCRIPTIONAL REGULATOR"/>
    <property type="match status" value="1"/>
</dbReference>
<sequence length="501" mass="54065">MTPKPVSGLVELRDITGSPELSGLRELYLANPSSPVRALALISDIEELISVGPDTVALLTPDVARGGWMISAALRYAWERRACAIIVPEQSFTQTVIDLARRLEVSLLTTNHDMRALAIDAAVQMGVARAGSLARVNRFTQRIAQARDLRSALALTSDELDGVDALIETAGAVTLRSSSSEVKPTATRSHADRAEMDAGYERVAVPITSVDSEFDALVAYVPESAASLAEQILAAATPSVRALLADARLKSTRDSLPVITITALSGDARGSGVDDPSREALFDEFDWLVGGAYSAVFIMSDLPEQTGTAVHQLWNAVVPTVPLARLIDGWIGFVPESAGRTRGQLLQRMRQHMERLRKLEVRVGISAEHSSPQQALRSVREAWLAARTADPLDTSGAALVEFEQLSARLLPQLLPYRLAEQIGELVIPDLLADPAADELMRAVVVYLSHHGSASAAAEQLGVHRNTLQTRLKRAEKLGVPLSHPENVLPMHMLLSGLLRGR</sequence>
<evidence type="ECO:0000259" key="2">
    <source>
        <dbReference type="Pfam" id="PF13556"/>
    </source>
</evidence>
<dbReference type="Gene3D" id="1.10.10.2840">
    <property type="entry name" value="PucR C-terminal helix-turn-helix domain"/>
    <property type="match status" value="1"/>
</dbReference>
<dbReference type="PANTHER" id="PTHR33744">
    <property type="entry name" value="CARBOHYDRATE DIACID REGULATOR"/>
    <property type="match status" value="1"/>
</dbReference>
<dbReference type="EMBL" id="CP061169">
    <property type="protein sequence ID" value="QPZ38397.1"/>
    <property type="molecule type" value="Genomic_DNA"/>
</dbReference>
<dbReference type="InterPro" id="IPR042070">
    <property type="entry name" value="PucR_C-HTH_sf"/>
</dbReference>
<evidence type="ECO:0000313" key="4">
    <source>
        <dbReference type="EMBL" id="QPZ38397.1"/>
    </source>
</evidence>
<proteinExistence type="inferred from homology"/>
<dbReference type="SUPFAM" id="SSF46689">
    <property type="entry name" value="Homeodomain-like"/>
    <property type="match status" value="1"/>
</dbReference>
<dbReference type="InterPro" id="IPR009057">
    <property type="entry name" value="Homeodomain-like_sf"/>
</dbReference>
<evidence type="ECO:0000256" key="1">
    <source>
        <dbReference type="ARBA" id="ARBA00006754"/>
    </source>
</evidence>
<feature type="domain" description="PucR C-terminal helix-turn-helix" evidence="2">
    <location>
        <begin position="439"/>
        <end position="492"/>
    </location>
</feature>
<evidence type="ECO:0000259" key="3">
    <source>
        <dbReference type="Pfam" id="PF17853"/>
    </source>
</evidence>
<dbReference type="Proteomes" id="UP000662814">
    <property type="component" value="Chromosome"/>
</dbReference>
<reference evidence="4 5" key="1">
    <citation type="submission" date="2020-12" db="EMBL/GenBank/DDBJ databases">
        <title>Microbacterium sp. HY060.</title>
        <authorList>
            <person name="Zhou J."/>
        </authorList>
    </citation>
    <scope>NUCLEOTIDE SEQUENCE [LARGE SCALE GENOMIC DNA]</scope>
    <source>
        <strain evidence="4 5">HY60</strain>
    </source>
</reference>
<dbReference type="InterPro" id="IPR041522">
    <property type="entry name" value="CdaR_GGDEF"/>
</dbReference>
<dbReference type="InterPro" id="IPR051448">
    <property type="entry name" value="CdaR-like_regulators"/>
</dbReference>
<evidence type="ECO:0000313" key="5">
    <source>
        <dbReference type="Proteomes" id="UP000662814"/>
    </source>
</evidence>
<dbReference type="InterPro" id="IPR025736">
    <property type="entry name" value="PucR_C-HTH_dom"/>
</dbReference>
<accession>A0ABX6YI06</accession>
<gene>
    <name evidence="4" type="ORF">HCR76_16700</name>
</gene>
<protein>
    <submittedName>
        <fullName evidence="4">Helix-turn-helix domain-containing protein</fullName>
    </submittedName>
</protein>
<dbReference type="Pfam" id="PF13556">
    <property type="entry name" value="HTH_30"/>
    <property type="match status" value="1"/>
</dbReference>
<comment type="similarity">
    <text evidence="1">Belongs to the CdaR family.</text>
</comment>
<dbReference type="RefSeq" id="WP_166986607.1">
    <property type="nucleotide sequence ID" value="NZ_CP061169.1"/>
</dbReference>